<feature type="transmembrane region" description="Helical" evidence="8">
    <location>
        <begin position="228"/>
        <end position="252"/>
    </location>
</feature>
<evidence type="ECO:0000256" key="6">
    <source>
        <dbReference type="ARBA" id="ARBA00023170"/>
    </source>
</evidence>
<feature type="transmembrane region" description="Helical" evidence="8">
    <location>
        <begin position="324"/>
        <end position="355"/>
    </location>
</feature>
<proteinExistence type="inferred from homology"/>
<keyword evidence="2 8" id="KW-1003">Cell membrane</keyword>
<keyword evidence="10" id="KW-1185">Reference proteome</keyword>
<gene>
    <name evidence="9" type="primary">TcGr191</name>
    <name evidence="9" type="ORF">TcasGA2_TC030273</name>
</gene>
<dbReference type="InterPro" id="IPR013604">
    <property type="entry name" value="7TM_chemorcpt"/>
</dbReference>
<evidence type="ECO:0000256" key="1">
    <source>
        <dbReference type="ARBA" id="ARBA00004651"/>
    </source>
</evidence>
<name>D6WXW3_TRICA</name>
<dbReference type="GO" id="GO:0005886">
    <property type="term" value="C:plasma membrane"/>
    <property type="evidence" value="ECO:0007669"/>
    <property type="project" value="UniProtKB-SubCell"/>
</dbReference>
<dbReference type="GO" id="GO:0050909">
    <property type="term" value="P:sensory perception of taste"/>
    <property type="evidence" value="ECO:0007669"/>
    <property type="project" value="InterPro"/>
</dbReference>
<sequence>MWCPNDVSDIVLAFCKVWTYFGLPIYKLKTVNETKKIIQHQKYYICVLNLVIFGSVLLLYFVFLPVENNLASYVSFYEYFVNYFQTIVIIIYAHVKKKEFEDIFNELISIEGNIHYFSGRKLIYDKLGKELVRYVVQQTIVSILLFVFDIYSNIRSETELVFIIGYYFGYWANFHFGFFLLFLPKIVLKLYCDFINAIKHQNAKNTIKVYTKLHSLSVSVVKTLQVFILLRTFSTFSITALDIFFGISLLTTHHFSQFLTICLIFMNVSWLINVLFNEFLMLYYFEKILEQKQLIGELISENNRFCNRKELILIYLKFGHEPPFMVCGLFPLNCTLIFSMIAGVATQIIYLFQFIQKKDLENYLY</sequence>
<feature type="transmembrane region" description="Helical" evidence="8">
    <location>
        <begin position="131"/>
        <end position="154"/>
    </location>
</feature>
<evidence type="ECO:0000256" key="7">
    <source>
        <dbReference type="ARBA" id="ARBA00023224"/>
    </source>
</evidence>
<evidence type="ECO:0000256" key="4">
    <source>
        <dbReference type="ARBA" id="ARBA00022989"/>
    </source>
</evidence>
<comment type="function">
    <text evidence="8">Gustatory receptor which mediates acceptance or avoidance behavior, depending on its substrates.</text>
</comment>
<keyword evidence="7 8" id="KW-0807">Transducer</keyword>
<evidence type="ECO:0000256" key="8">
    <source>
        <dbReference type="RuleBase" id="RU363108"/>
    </source>
</evidence>
<dbReference type="Pfam" id="PF08395">
    <property type="entry name" value="7tm_7"/>
    <property type="match status" value="1"/>
</dbReference>
<protein>
    <recommendedName>
        <fullName evidence="8">Gustatory receptor</fullName>
    </recommendedName>
</protein>
<feature type="transmembrane region" description="Helical" evidence="8">
    <location>
        <begin position="258"/>
        <end position="285"/>
    </location>
</feature>
<dbReference type="FunCoup" id="D6WXW3">
    <property type="interactions" value="61"/>
</dbReference>
<evidence type="ECO:0000256" key="2">
    <source>
        <dbReference type="ARBA" id="ARBA00022475"/>
    </source>
</evidence>
<reference evidence="9 10" key="2">
    <citation type="journal article" date="2010" name="Nucleic Acids Res.">
        <title>BeetleBase in 2010: revisions to provide comprehensive genomic information for Tribolium castaneum.</title>
        <authorList>
            <person name="Kim H.S."/>
            <person name="Murphy T."/>
            <person name="Xia J."/>
            <person name="Caragea D."/>
            <person name="Park Y."/>
            <person name="Beeman R.W."/>
            <person name="Lorenzen M.D."/>
            <person name="Butcher S."/>
            <person name="Manak J.R."/>
            <person name="Brown S.J."/>
        </authorList>
    </citation>
    <scope>GENOME REANNOTATION</scope>
    <source>
        <strain evidence="9 10">Georgia GA2</strain>
    </source>
</reference>
<dbReference type="GO" id="GO:0007165">
    <property type="term" value="P:signal transduction"/>
    <property type="evidence" value="ECO:0007669"/>
    <property type="project" value="UniProtKB-KW"/>
</dbReference>
<dbReference type="PhylomeDB" id="D6WXW3"/>
<organism evidence="9 10">
    <name type="scientific">Tribolium castaneum</name>
    <name type="common">Red flour beetle</name>
    <dbReference type="NCBI Taxonomy" id="7070"/>
    <lineage>
        <taxon>Eukaryota</taxon>
        <taxon>Metazoa</taxon>
        <taxon>Ecdysozoa</taxon>
        <taxon>Arthropoda</taxon>
        <taxon>Hexapoda</taxon>
        <taxon>Insecta</taxon>
        <taxon>Pterygota</taxon>
        <taxon>Neoptera</taxon>
        <taxon>Endopterygota</taxon>
        <taxon>Coleoptera</taxon>
        <taxon>Polyphaga</taxon>
        <taxon>Cucujiformia</taxon>
        <taxon>Tenebrionidae</taxon>
        <taxon>Tenebrionidae incertae sedis</taxon>
        <taxon>Tribolium</taxon>
    </lineage>
</organism>
<dbReference type="GO" id="GO:0043025">
    <property type="term" value="C:neuronal cell body"/>
    <property type="evidence" value="ECO:0000318"/>
    <property type="project" value="GO_Central"/>
</dbReference>
<feature type="transmembrane region" description="Helical" evidence="8">
    <location>
        <begin position="160"/>
        <end position="183"/>
    </location>
</feature>
<dbReference type="HOGENOM" id="CLU_063136_0_0_1"/>
<dbReference type="GO" id="GO:0030425">
    <property type="term" value="C:dendrite"/>
    <property type="evidence" value="ECO:0000318"/>
    <property type="project" value="GO_Central"/>
</dbReference>
<dbReference type="PANTHER" id="PTHR21143:SF133">
    <property type="entry name" value="GUSTATORY AND PHEROMONE RECEPTOR 32A-RELATED"/>
    <property type="match status" value="1"/>
</dbReference>
<feature type="transmembrane region" description="Helical" evidence="8">
    <location>
        <begin position="43"/>
        <end position="64"/>
    </location>
</feature>
<evidence type="ECO:0000313" key="10">
    <source>
        <dbReference type="Proteomes" id="UP000007266"/>
    </source>
</evidence>
<feature type="transmembrane region" description="Helical" evidence="8">
    <location>
        <begin position="76"/>
        <end position="95"/>
    </location>
</feature>
<reference evidence="9 10" key="1">
    <citation type="journal article" date="2008" name="Nature">
        <title>The genome of the model beetle and pest Tribolium castaneum.</title>
        <authorList>
            <consortium name="Tribolium Genome Sequencing Consortium"/>
            <person name="Richards S."/>
            <person name="Gibbs R.A."/>
            <person name="Weinstock G.M."/>
            <person name="Brown S.J."/>
            <person name="Denell R."/>
            <person name="Beeman R.W."/>
            <person name="Gibbs R."/>
            <person name="Beeman R.W."/>
            <person name="Brown S.J."/>
            <person name="Bucher G."/>
            <person name="Friedrich M."/>
            <person name="Grimmelikhuijzen C.J."/>
            <person name="Klingler M."/>
            <person name="Lorenzen M."/>
            <person name="Richards S."/>
            <person name="Roth S."/>
            <person name="Schroder R."/>
            <person name="Tautz D."/>
            <person name="Zdobnov E.M."/>
            <person name="Muzny D."/>
            <person name="Gibbs R.A."/>
            <person name="Weinstock G.M."/>
            <person name="Attaway T."/>
            <person name="Bell S."/>
            <person name="Buhay C.J."/>
            <person name="Chandrabose M.N."/>
            <person name="Chavez D."/>
            <person name="Clerk-Blankenburg K.P."/>
            <person name="Cree A."/>
            <person name="Dao M."/>
            <person name="Davis C."/>
            <person name="Chacko J."/>
            <person name="Dinh H."/>
            <person name="Dugan-Rocha S."/>
            <person name="Fowler G."/>
            <person name="Garner T.T."/>
            <person name="Garnes J."/>
            <person name="Gnirke A."/>
            <person name="Hawes A."/>
            <person name="Hernandez J."/>
            <person name="Hines S."/>
            <person name="Holder M."/>
            <person name="Hume J."/>
            <person name="Jhangiani S.N."/>
            <person name="Joshi V."/>
            <person name="Khan Z.M."/>
            <person name="Jackson L."/>
            <person name="Kovar C."/>
            <person name="Kowis A."/>
            <person name="Lee S."/>
            <person name="Lewis L.R."/>
            <person name="Margolis J."/>
            <person name="Morgan M."/>
            <person name="Nazareth L.V."/>
            <person name="Nguyen N."/>
            <person name="Okwuonu G."/>
            <person name="Parker D."/>
            <person name="Richards S."/>
            <person name="Ruiz S.J."/>
            <person name="Santibanez J."/>
            <person name="Savard J."/>
            <person name="Scherer S.E."/>
            <person name="Schneider B."/>
            <person name="Sodergren E."/>
            <person name="Tautz D."/>
            <person name="Vattahil S."/>
            <person name="Villasana D."/>
            <person name="White C.S."/>
            <person name="Wright R."/>
            <person name="Park Y."/>
            <person name="Beeman R.W."/>
            <person name="Lord J."/>
            <person name="Oppert B."/>
            <person name="Lorenzen M."/>
            <person name="Brown S."/>
            <person name="Wang L."/>
            <person name="Savard J."/>
            <person name="Tautz D."/>
            <person name="Richards S."/>
            <person name="Weinstock G."/>
            <person name="Gibbs R.A."/>
            <person name="Liu Y."/>
            <person name="Worley K."/>
            <person name="Weinstock G."/>
            <person name="Elsik C.G."/>
            <person name="Reese J.T."/>
            <person name="Elhaik E."/>
            <person name="Landan G."/>
            <person name="Graur D."/>
            <person name="Arensburger P."/>
            <person name="Atkinson P."/>
            <person name="Beeman R.W."/>
            <person name="Beidler J."/>
            <person name="Brown S.J."/>
            <person name="Demuth J.P."/>
            <person name="Drury D.W."/>
            <person name="Du Y.Z."/>
            <person name="Fujiwara H."/>
            <person name="Lorenzen M."/>
            <person name="Maselli V."/>
            <person name="Osanai M."/>
            <person name="Park Y."/>
            <person name="Robertson H.M."/>
            <person name="Tu Z."/>
            <person name="Wang J.J."/>
            <person name="Wang S."/>
            <person name="Richards S."/>
            <person name="Song H."/>
            <person name="Zhang L."/>
            <person name="Sodergren E."/>
            <person name="Werner D."/>
            <person name="Stanke M."/>
            <person name="Morgenstern B."/>
            <person name="Solovyev V."/>
            <person name="Kosarev P."/>
            <person name="Brown G."/>
            <person name="Chen H.C."/>
            <person name="Ermolaeva O."/>
            <person name="Hlavina W."/>
            <person name="Kapustin Y."/>
            <person name="Kiryutin B."/>
            <person name="Kitts P."/>
            <person name="Maglott D."/>
            <person name="Pruitt K."/>
            <person name="Sapojnikov V."/>
            <person name="Souvorov A."/>
            <person name="Mackey A.J."/>
            <person name="Waterhouse R.M."/>
            <person name="Wyder S."/>
            <person name="Zdobnov E.M."/>
            <person name="Zdobnov E.M."/>
            <person name="Wyder S."/>
            <person name="Kriventseva E.V."/>
            <person name="Kadowaki T."/>
            <person name="Bork P."/>
            <person name="Aranda M."/>
            <person name="Bao R."/>
            <person name="Beermann A."/>
            <person name="Berns N."/>
            <person name="Bolognesi R."/>
            <person name="Bonneton F."/>
            <person name="Bopp D."/>
            <person name="Brown S.J."/>
            <person name="Bucher G."/>
            <person name="Butts T."/>
            <person name="Chaumot A."/>
            <person name="Denell R.E."/>
            <person name="Ferrier D.E."/>
            <person name="Friedrich M."/>
            <person name="Gordon C.M."/>
            <person name="Jindra M."/>
            <person name="Klingler M."/>
            <person name="Lan Q."/>
            <person name="Lattorff H.M."/>
            <person name="Laudet V."/>
            <person name="von Levetsow C."/>
            <person name="Liu Z."/>
            <person name="Lutz R."/>
            <person name="Lynch J.A."/>
            <person name="da Fonseca R.N."/>
            <person name="Posnien N."/>
            <person name="Reuter R."/>
            <person name="Roth S."/>
            <person name="Savard J."/>
            <person name="Schinko J.B."/>
            <person name="Schmitt C."/>
            <person name="Schoppmeier M."/>
            <person name="Schroder R."/>
            <person name="Shippy T.D."/>
            <person name="Simonnet F."/>
            <person name="Marques-Souza H."/>
            <person name="Tautz D."/>
            <person name="Tomoyasu Y."/>
            <person name="Trauner J."/>
            <person name="Van der Zee M."/>
            <person name="Vervoort M."/>
            <person name="Wittkopp N."/>
            <person name="Wimmer E.A."/>
            <person name="Yang X."/>
            <person name="Jones A.K."/>
            <person name="Sattelle D.B."/>
            <person name="Ebert P.R."/>
            <person name="Nelson D."/>
            <person name="Scott J.G."/>
            <person name="Beeman R.W."/>
            <person name="Muthukrishnan S."/>
            <person name="Kramer K.J."/>
            <person name="Arakane Y."/>
            <person name="Beeman R.W."/>
            <person name="Zhu Q."/>
            <person name="Hogenkamp D."/>
            <person name="Dixit R."/>
            <person name="Oppert B."/>
            <person name="Jiang H."/>
            <person name="Zou Z."/>
            <person name="Marshall J."/>
            <person name="Elpidina E."/>
            <person name="Vinokurov K."/>
            <person name="Oppert C."/>
            <person name="Zou Z."/>
            <person name="Evans J."/>
            <person name="Lu Z."/>
            <person name="Zhao P."/>
            <person name="Sumathipala N."/>
            <person name="Altincicek B."/>
            <person name="Vilcinskas A."/>
            <person name="Williams M."/>
            <person name="Hultmark D."/>
            <person name="Hetru C."/>
            <person name="Jiang H."/>
            <person name="Grimmelikhuijzen C.J."/>
            <person name="Hauser F."/>
            <person name="Cazzamali G."/>
            <person name="Williamson M."/>
            <person name="Park Y."/>
            <person name="Li B."/>
            <person name="Tanaka Y."/>
            <person name="Predel R."/>
            <person name="Neupert S."/>
            <person name="Schachtner J."/>
            <person name="Verleyen P."/>
            <person name="Raible F."/>
            <person name="Bork P."/>
            <person name="Friedrich M."/>
            <person name="Walden K.K."/>
            <person name="Robertson H.M."/>
            <person name="Angeli S."/>
            <person name="Foret S."/>
            <person name="Bucher G."/>
            <person name="Schuetz S."/>
            <person name="Maleszka R."/>
            <person name="Wimmer E.A."/>
            <person name="Beeman R.W."/>
            <person name="Lorenzen M."/>
            <person name="Tomoyasu Y."/>
            <person name="Miller S.C."/>
            <person name="Grossmann D."/>
            <person name="Bucher G."/>
        </authorList>
    </citation>
    <scope>NUCLEOTIDE SEQUENCE [LARGE SCALE GENOMIC DNA]</scope>
    <source>
        <strain evidence="9 10">Georgia GA2</strain>
    </source>
</reference>
<keyword evidence="4 8" id="KW-1133">Transmembrane helix</keyword>
<dbReference type="GO" id="GO:0007635">
    <property type="term" value="P:chemosensory behavior"/>
    <property type="evidence" value="ECO:0000318"/>
    <property type="project" value="GO_Central"/>
</dbReference>
<evidence type="ECO:0000313" key="9">
    <source>
        <dbReference type="EMBL" id="EFA09290.1"/>
    </source>
</evidence>
<keyword evidence="6 8" id="KW-0675">Receptor</keyword>
<dbReference type="GO" id="GO:0008049">
    <property type="term" value="P:male courtship behavior"/>
    <property type="evidence" value="ECO:0000318"/>
    <property type="project" value="GO_Central"/>
</dbReference>
<dbReference type="GO" id="GO:0030424">
    <property type="term" value="C:axon"/>
    <property type="evidence" value="ECO:0000318"/>
    <property type="project" value="GO_Central"/>
</dbReference>
<keyword evidence="3 8" id="KW-0812">Transmembrane</keyword>
<dbReference type="InParanoid" id="D6WXW3"/>
<comment type="subcellular location">
    <subcellularLocation>
        <location evidence="1 8">Cell membrane</location>
        <topology evidence="1 8">Multi-pass membrane protein</topology>
    </subcellularLocation>
</comment>
<keyword evidence="5 8" id="KW-0472">Membrane</keyword>
<dbReference type="PANTHER" id="PTHR21143">
    <property type="entry name" value="INVERTEBRATE GUSTATORY RECEPTOR"/>
    <property type="match status" value="1"/>
</dbReference>
<comment type="similarity">
    <text evidence="8">Belongs to the insect chemoreceptor superfamily. Gustatory receptor (GR) family.</text>
</comment>
<dbReference type="AlphaFoldDB" id="D6WXW3"/>
<evidence type="ECO:0000256" key="3">
    <source>
        <dbReference type="ARBA" id="ARBA00022692"/>
    </source>
</evidence>
<dbReference type="EMBL" id="KQ971362">
    <property type="protein sequence ID" value="EFA09290.1"/>
    <property type="molecule type" value="Genomic_DNA"/>
</dbReference>
<evidence type="ECO:0000256" key="5">
    <source>
        <dbReference type="ARBA" id="ARBA00023136"/>
    </source>
</evidence>
<accession>D6WXW3</accession>
<dbReference type="Proteomes" id="UP000007266">
    <property type="component" value="Linkage group 8"/>
</dbReference>